<keyword evidence="2" id="KW-1185">Reference proteome</keyword>
<protein>
    <submittedName>
        <fullName evidence="1">Uncharacterized protein</fullName>
    </submittedName>
</protein>
<evidence type="ECO:0000313" key="1">
    <source>
        <dbReference type="EMBL" id="CEP77471.1"/>
    </source>
</evidence>
<proteinExistence type="predicted"/>
<dbReference type="Proteomes" id="UP000032809">
    <property type="component" value="Chromosome I"/>
</dbReference>
<dbReference type="HOGENOM" id="CLU_1089281_0_0_0"/>
<dbReference type="AlphaFoldDB" id="A0A0C7NHL4"/>
<dbReference type="EMBL" id="LN824141">
    <property type="protein sequence ID" value="CEP77471.1"/>
    <property type="molecule type" value="Genomic_DNA"/>
</dbReference>
<sequence length="259" mass="29809">MSKLSSKIVVIFTLFVVFVCSFCFPSSGEVSILTDFTPTLKTEFIFDLKLKDIYEAKVHYDFEFANDYIDISDIGDIVNYFNLSQPGFEISYRNPNGRKDPFFLIENNSGFMMILDDYINISFNGLDIGIIFREDFLTVSYWNNLMDFSQSKVGITLSAPNGLGISFGFQDKLQYFFHAGDLLFSLNNKSLDSVYILNKDFRLEYNSASGKLTVNSVFFDKNDKNFYFRVPINKSLFLTYSNLGIGITFYVNLYTHTIK</sequence>
<dbReference type="OrthoDB" id="49359at2"/>
<dbReference type="STRING" id="1006576.DTL3_0140"/>
<reference evidence="2" key="1">
    <citation type="submission" date="2014-11" db="EMBL/GenBank/DDBJ databases">
        <authorList>
            <person name="Wibberg D."/>
        </authorList>
    </citation>
    <scope>NUCLEOTIDE SEQUENCE [LARGE SCALE GENOMIC DNA]</scope>
    <source>
        <strain evidence="2">L3</strain>
    </source>
</reference>
<evidence type="ECO:0000313" key="2">
    <source>
        <dbReference type="Proteomes" id="UP000032809"/>
    </source>
</evidence>
<dbReference type="KEGG" id="dtn:DTL3_0140"/>
<accession>A0A0C7NHL4</accession>
<dbReference type="RefSeq" id="WP_045087088.1">
    <property type="nucleotide sequence ID" value="NZ_LN824141.1"/>
</dbReference>
<name>A0A0C7NHL4_DEFTU</name>
<gene>
    <name evidence="1" type="ORF">DTL3_0140</name>
</gene>
<organism evidence="1 2">
    <name type="scientific">Defluviitoga tunisiensis</name>
    <dbReference type="NCBI Taxonomy" id="1006576"/>
    <lineage>
        <taxon>Bacteria</taxon>
        <taxon>Thermotogati</taxon>
        <taxon>Thermotogota</taxon>
        <taxon>Thermotogae</taxon>
        <taxon>Petrotogales</taxon>
        <taxon>Petrotogaceae</taxon>
        <taxon>Defluviitoga</taxon>
    </lineage>
</organism>